<gene>
    <name evidence="1" type="ORF">BGLCM_1098</name>
</gene>
<accession>A0A087AJ54</accession>
<dbReference type="EMBL" id="JGYW01000005">
    <property type="protein sequence ID" value="KFI58804.1"/>
    <property type="molecule type" value="Genomic_DNA"/>
</dbReference>
<reference evidence="1 2" key="1">
    <citation type="submission" date="2014-03" db="EMBL/GenBank/DDBJ databases">
        <title>Genomics of Bifidobacteria.</title>
        <authorList>
            <person name="Ventura M."/>
            <person name="Milani C."/>
            <person name="Lugli G.A."/>
        </authorList>
    </citation>
    <scope>NUCLEOTIDE SEQUENCE [LARGE SCALE GENOMIC DNA]</scope>
    <source>
        <strain evidence="1 2">LMG 11596</strain>
    </source>
</reference>
<evidence type="ECO:0000313" key="2">
    <source>
        <dbReference type="Proteomes" id="UP000029074"/>
    </source>
</evidence>
<organism evidence="1 2">
    <name type="scientific">Bifidobacterium gallicum DSM 20093 = LMG 11596</name>
    <dbReference type="NCBI Taxonomy" id="561180"/>
    <lineage>
        <taxon>Bacteria</taxon>
        <taxon>Bacillati</taxon>
        <taxon>Actinomycetota</taxon>
        <taxon>Actinomycetes</taxon>
        <taxon>Bifidobacteriales</taxon>
        <taxon>Bifidobacteriaceae</taxon>
        <taxon>Bifidobacterium</taxon>
    </lineage>
</organism>
<proteinExistence type="predicted"/>
<comment type="caution">
    <text evidence="1">The sequence shown here is derived from an EMBL/GenBank/DDBJ whole genome shotgun (WGS) entry which is preliminary data.</text>
</comment>
<dbReference type="Proteomes" id="UP000029074">
    <property type="component" value="Unassembled WGS sequence"/>
</dbReference>
<sequence length="49" mass="5558">MHIPVPGAIVLHNHRQHLILDAFLLHSTSMTQHEVFADSFHGFNDETVP</sequence>
<keyword evidence="2" id="KW-1185">Reference proteome</keyword>
<evidence type="ECO:0000313" key="1">
    <source>
        <dbReference type="EMBL" id="KFI58804.1"/>
    </source>
</evidence>
<name>A0A087AJ54_9BIFI</name>
<dbReference type="AlphaFoldDB" id="A0A087AJ54"/>
<protein>
    <submittedName>
        <fullName evidence="1">Uncharacterized protein</fullName>
    </submittedName>
</protein>